<dbReference type="InterPro" id="IPR013786">
    <property type="entry name" value="AcylCoA_DH/ox_N"/>
</dbReference>
<dbReference type="Gene3D" id="1.10.540.10">
    <property type="entry name" value="Acyl-CoA dehydrogenase/oxidase, N-terminal domain"/>
    <property type="match status" value="1"/>
</dbReference>
<dbReference type="InterPro" id="IPR009100">
    <property type="entry name" value="AcylCoA_DH/oxidase_NM_dom_sf"/>
</dbReference>
<evidence type="ECO:0000259" key="2">
    <source>
        <dbReference type="Pfam" id="PF02771"/>
    </source>
</evidence>
<dbReference type="PANTHER" id="PTHR43884:SF12">
    <property type="entry name" value="ISOVALERYL-COA DEHYDROGENASE, MITOCHONDRIAL-RELATED"/>
    <property type="match status" value="1"/>
</dbReference>
<evidence type="ECO:0000313" key="5">
    <source>
        <dbReference type="Proteomes" id="UP001220022"/>
    </source>
</evidence>
<dbReference type="PANTHER" id="PTHR43884">
    <property type="entry name" value="ACYL-COA DEHYDROGENASE"/>
    <property type="match status" value="1"/>
</dbReference>
<dbReference type="PIRSF" id="PIRSF016578">
    <property type="entry name" value="HsaA"/>
    <property type="match status" value="1"/>
</dbReference>
<keyword evidence="1" id="KW-0560">Oxidoreductase</keyword>
<name>A0ABT5ZAL2_9ACTN</name>
<dbReference type="InterPro" id="IPR037069">
    <property type="entry name" value="AcylCoA_DH/ox_N_sf"/>
</dbReference>
<dbReference type="Proteomes" id="UP001220022">
    <property type="component" value="Unassembled WGS sequence"/>
</dbReference>
<dbReference type="InterPro" id="IPR036250">
    <property type="entry name" value="AcylCo_DH-like_C"/>
</dbReference>
<dbReference type="Pfam" id="PF08028">
    <property type="entry name" value="Acyl-CoA_dh_2"/>
    <property type="match status" value="1"/>
</dbReference>
<dbReference type="RefSeq" id="WP_275821923.1">
    <property type="nucleotide sequence ID" value="NZ_BAAANM010000014.1"/>
</dbReference>
<dbReference type="InterPro" id="IPR046373">
    <property type="entry name" value="Acyl-CoA_Oxase/DH_mid-dom_sf"/>
</dbReference>
<organism evidence="4 5">
    <name type="scientific">Streptantibioticus ferralitis</name>
    <dbReference type="NCBI Taxonomy" id="236510"/>
    <lineage>
        <taxon>Bacteria</taxon>
        <taxon>Bacillati</taxon>
        <taxon>Actinomycetota</taxon>
        <taxon>Actinomycetes</taxon>
        <taxon>Kitasatosporales</taxon>
        <taxon>Streptomycetaceae</taxon>
        <taxon>Streptantibioticus</taxon>
    </lineage>
</organism>
<dbReference type="Gene3D" id="1.20.140.10">
    <property type="entry name" value="Butyryl-CoA Dehydrogenase, subunit A, domain 3"/>
    <property type="match status" value="1"/>
</dbReference>
<sequence length="400" mass="42837">MSNTSSESRMPQDSVDWALVQSVEELLPLLRENAAEAERLRRLPPANLKALESLGITQLTVPKRYGGLQVNLATEFEVVRTIARVCGSTSWVTALYAVCGYWASLFPDSVQDEVFSGPQARVAGVAAPGGKLVPTDGGYLLTGKWPWNTGVLDATWNVLSAVLPREDGTKEPYMALVPTAEMKILDDWHMSAMQGTGSNSSMAQDVFVPAERALPFAQLLGGDHVSEANRGITEYSYAVFPFLLAASAGTPIGMAQGALESFLARAPKRTTSFENADPQSTSPVAQFQVGEISMAIEAALAISRGAIASLHLHAIQGTPVSTEERVRVRAAVAYATRLSADATTALSRIGGATAFRLDIVGQRHQRDAAMLSNHAHFNYETHLGLLGSVVMGNEPRAMLL</sequence>
<dbReference type="InterPro" id="IPR013107">
    <property type="entry name" value="Acyl-CoA_DH_C"/>
</dbReference>
<dbReference type="Gene3D" id="2.40.110.10">
    <property type="entry name" value="Butyryl-CoA Dehydrogenase, subunit A, domain 2"/>
    <property type="match status" value="1"/>
</dbReference>
<evidence type="ECO:0000259" key="3">
    <source>
        <dbReference type="Pfam" id="PF08028"/>
    </source>
</evidence>
<dbReference type="SUPFAM" id="SSF56645">
    <property type="entry name" value="Acyl-CoA dehydrogenase NM domain-like"/>
    <property type="match status" value="1"/>
</dbReference>
<protein>
    <submittedName>
        <fullName evidence="4">Acyl-CoA dehydrogenase family protein</fullName>
    </submittedName>
</protein>
<feature type="domain" description="Acyl-CoA dehydrogenase C-terminal" evidence="3">
    <location>
        <begin position="248"/>
        <end position="378"/>
    </location>
</feature>
<proteinExistence type="predicted"/>
<comment type="caution">
    <text evidence="4">The sequence shown here is derived from an EMBL/GenBank/DDBJ whole genome shotgun (WGS) entry which is preliminary data.</text>
</comment>
<keyword evidence="5" id="KW-1185">Reference proteome</keyword>
<evidence type="ECO:0000313" key="4">
    <source>
        <dbReference type="EMBL" id="MDF2260879.1"/>
    </source>
</evidence>
<reference evidence="4 5" key="1">
    <citation type="submission" date="2023-03" db="EMBL/GenBank/DDBJ databases">
        <title>Draft genome sequence of type strain Streptomyces ferralitis JCM 14344.</title>
        <authorList>
            <person name="Klaysubun C."/>
            <person name="Duangmal K."/>
        </authorList>
    </citation>
    <scope>NUCLEOTIDE SEQUENCE [LARGE SCALE GENOMIC DNA]</scope>
    <source>
        <strain evidence="4 5">JCM 14344</strain>
    </source>
</reference>
<dbReference type="SUPFAM" id="SSF47203">
    <property type="entry name" value="Acyl-CoA dehydrogenase C-terminal domain-like"/>
    <property type="match status" value="1"/>
</dbReference>
<dbReference type="Pfam" id="PF02771">
    <property type="entry name" value="Acyl-CoA_dh_N"/>
    <property type="match status" value="1"/>
</dbReference>
<dbReference type="EMBL" id="JARHTQ010000042">
    <property type="protein sequence ID" value="MDF2260879.1"/>
    <property type="molecule type" value="Genomic_DNA"/>
</dbReference>
<gene>
    <name evidence="4" type="ORF">P2L57_35730</name>
</gene>
<evidence type="ECO:0000256" key="1">
    <source>
        <dbReference type="ARBA" id="ARBA00023002"/>
    </source>
</evidence>
<accession>A0ABT5ZAL2</accession>
<feature type="domain" description="Acyl-CoA dehydrogenase/oxidase N-terminal" evidence="2">
    <location>
        <begin position="31"/>
        <end position="95"/>
    </location>
</feature>